<accession>A0A1M7ID24</accession>
<dbReference type="Gene3D" id="3.30.750.24">
    <property type="entry name" value="STAS domain"/>
    <property type="match status" value="1"/>
</dbReference>
<dbReference type="Pfam" id="PF13466">
    <property type="entry name" value="STAS_2"/>
    <property type="match status" value="1"/>
</dbReference>
<organism evidence="4 5">
    <name type="scientific">Paracoccus solventivorans</name>
    <dbReference type="NCBI Taxonomy" id="53463"/>
    <lineage>
        <taxon>Bacteria</taxon>
        <taxon>Pseudomonadati</taxon>
        <taxon>Pseudomonadota</taxon>
        <taxon>Alphaproteobacteria</taxon>
        <taxon>Rhodobacterales</taxon>
        <taxon>Paracoccaceae</taxon>
        <taxon>Paracoccus</taxon>
    </lineage>
</organism>
<dbReference type="InterPro" id="IPR058548">
    <property type="entry name" value="MlaB-like_STAS"/>
</dbReference>
<dbReference type="NCBIfam" id="TIGR00377">
    <property type="entry name" value="ant_ant_sig"/>
    <property type="match status" value="1"/>
</dbReference>
<comment type="similarity">
    <text evidence="1 2">Belongs to the anti-sigma-factor antagonist family.</text>
</comment>
<feature type="domain" description="STAS" evidence="3">
    <location>
        <begin position="21"/>
        <end position="93"/>
    </location>
</feature>
<dbReference type="RefSeq" id="WP_073067416.1">
    <property type="nucleotide sequence ID" value="NZ_FRCK01000008.1"/>
</dbReference>
<dbReference type="PANTHER" id="PTHR33495">
    <property type="entry name" value="ANTI-SIGMA FACTOR ANTAGONIST TM_1081-RELATED-RELATED"/>
    <property type="match status" value="1"/>
</dbReference>
<dbReference type="Proteomes" id="UP000184444">
    <property type="component" value="Unassembled WGS sequence"/>
</dbReference>
<dbReference type="AlphaFoldDB" id="A0A1M7ID24"/>
<sequence>MQFHTDLIDDGVRVRVEEPRLDAAIAIRFKDRLRDVAARHGPRILLDLTPVQFMDSSGLGAVLAIRRILPDGHRLELTGLTPNVDRVFRLTRMDTVFTIHRDPDALLPPPAPDDEADR</sequence>
<dbReference type="CDD" id="cd07043">
    <property type="entry name" value="STAS_anti-anti-sigma_factors"/>
    <property type="match status" value="1"/>
</dbReference>
<proteinExistence type="inferred from homology"/>
<dbReference type="OrthoDB" id="9796076at2"/>
<evidence type="ECO:0000259" key="3">
    <source>
        <dbReference type="PROSITE" id="PS50801"/>
    </source>
</evidence>
<protein>
    <recommendedName>
        <fullName evidence="2">Anti-sigma factor antagonist</fullName>
    </recommendedName>
</protein>
<evidence type="ECO:0000256" key="2">
    <source>
        <dbReference type="RuleBase" id="RU003749"/>
    </source>
</evidence>
<evidence type="ECO:0000256" key="1">
    <source>
        <dbReference type="ARBA" id="ARBA00009013"/>
    </source>
</evidence>
<dbReference type="PANTHER" id="PTHR33495:SF2">
    <property type="entry name" value="ANTI-SIGMA FACTOR ANTAGONIST TM_1081-RELATED"/>
    <property type="match status" value="1"/>
</dbReference>
<dbReference type="PROSITE" id="PS50801">
    <property type="entry name" value="STAS"/>
    <property type="match status" value="1"/>
</dbReference>
<dbReference type="SUPFAM" id="SSF52091">
    <property type="entry name" value="SpoIIaa-like"/>
    <property type="match status" value="1"/>
</dbReference>
<dbReference type="GO" id="GO:0043856">
    <property type="term" value="F:anti-sigma factor antagonist activity"/>
    <property type="evidence" value="ECO:0007669"/>
    <property type="project" value="InterPro"/>
</dbReference>
<dbReference type="STRING" id="53463.SAMN05444389_10869"/>
<name>A0A1M7ID24_9RHOB</name>
<evidence type="ECO:0000313" key="4">
    <source>
        <dbReference type="EMBL" id="SHM38654.1"/>
    </source>
</evidence>
<keyword evidence="5" id="KW-1185">Reference proteome</keyword>
<dbReference type="InterPro" id="IPR003658">
    <property type="entry name" value="Anti-sigma_ant"/>
</dbReference>
<gene>
    <name evidence="4" type="ORF">SAMN05444389_10869</name>
</gene>
<evidence type="ECO:0000313" key="5">
    <source>
        <dbReference type="Proteomes" id="UP000184444"/>
    </source>
</evidence>
<dbReference type="EMBL" id="FRCK01000008">
    <property type="protein sequence ID" value="SHM38654.1"/>
    <property type="molecule type" value="Genomic_DNA"/>
</dbReference>
<reference evidence="5" key="1">
    <citation type="submission" date="2016-11" db="EMBL/GenBank/DDBJ databases">
        <authorList>
            <person name="Varghese N."/>
            <person name="Submissions S."/>
        </authorList>
    </citation>
    <scope>NUCLEOTIDE SEQUENCE [LARGE SCALE GENOMIC DNA]</scope>
    <source>
        <strain evidence="5">DSM 6637</strain>
    </source>
</reference>
<dbReference type="InterPro" id="IPR002645">
    <property type="entry name" value="STAS_dom"/>
</dbReference>
<dbReference type="InterPro" id="IPR036513">
    <property type="entry name" value="STAS_dom_sf"/>
</dbReference>